<evidence type="ECO:0000259" key="3">
    <source>
        <dbReference type="Pfam" id="PF19314"/>
    </source>
</evidence>
<dbReference type="Proteomes" id="UP000515156">
    <property type="component" value="Chromosome 4"/>
</dbReference>
<dbReference type="Pfam" id="PF19311">
    <property type="entry name" value="KELAA"/>
    <property type="match status" value="1"/>
</dbReference>
<gene>
    <name evidence="5" type="primary">FAM160B2</name>
</gene>
<dbReference type="KEGG" id="muo:115469394"/>
<dbReference type="OrthoDB" id="5350595at2759"/>
<dbReference type="Pfam" id="PF10257">
    <property type="entry name" value="RAI16-like"/>
    <property type="match status" value="1"/>
</dbReference>
<protein>
    <submittedName>
        <fullName evidence="5">Protein FAM160B2 isoform X1</fullName>
    </submittedName>
</protein>
<proteinExistence type="inferred from homology"/>
<comment type="similarity">
    <text evidence="1">Belongs to the FHIP family.</text>
</comment>
<organism evidence="4 5">
    <name type="scientific">Microcaecilia unicolor</name>
    <dbReference type="NCBI Taxonomy" id="1415580"/>
    <lineage>
        <taxon>Eukaryota</taxon>
        <taxon>Metazoa</taxon>
        <taxon>Chordata</taxon>
        <taxon>Craniata</taxon>
        <taxon>Vertebrata</taxon>
        <taxon>Euteleostomi</taxon>
        <taxon>Amphibia</taxon>
        <taxon>Gymnophiona</taxon>
        <taxon>Siphonopidae</taxon>
        <taxon>Microcaecilia</taxon>
    </lineage>
</organism>
<dbReference type="InterPro" id="IPR045669">
    <property type="entry name" value="FHIP_C"/>
</dbReference>
<sequence length="755" mass="85131">MLSRIGAFLQQAVEGHEPTIDLLESFIEHWKGITNYYIETTDEKMTARQTDIPWRLKQMLDILVYEEKRHQPKGETGPCLEYLLQHKILETLCTLGRAEYPPGMRQQVLLFFSRVLAQVQHPLLHYLNVHRPVQKLIRLGGDSLASSTEKEELQFLISVCTKIKQDPSLLNHILEGKNLLAAAKNSSPDACVEEETTNSLEEPSLSTQSPSGSTKQSHAQTGPASSNTTQKKDHSWESSSSPAKPENNVISSLLRLCCSEKSRIALKARENLLLLVSVAQDTESAHLIESNGLSSLLTDRLCELYRAIPTSVPPTEISTLQPVNWRSPSDSVNSNMAELEEFLLWVDYCGELVREAHTVVSKVIAKAIADEFFHGVLLAQLLQMSEFGILNATAILSALVRQISAPALLEQLVFFILGTERQPEAATDLHHRHPLRDLLIEHCNHLSDEISIATLRLFEELLRKPHEHIVYNLVLRNLEGRGYVARPSVSQEETSTVDLEHYQDTEELEEDPYFTDDTDFLACSKVPQCPRLAPIKSDRKAETNQIVNSFLCLVPDEAKTPQSMEDAGYDTYVHDALGLFHECCASVSTWNWPQTPRRLEASDMEAKFYEGHFLKVLFDRLSGILDQPYELNLQLTSVLSRLALFPHPHSHEYLLDPYISLAPGCRSLFSVLVRVIGDLMQRIQRVFHFSVKLLLVRKQLMGLASEELIDHLTLLKGVVVLEEFCKELAAVAFVKFPPEDGNSALQLDTCHKEET</sequence>
<name>A0A6P7XZ37_9AMPH</name>
<keyword evidence="4" id="KW-1185">Reference proteome</keyword>
<dbReference type="GeneID" id="115469394"/>
<dbReference type="CTD" id="64760"/>
<evidence type="ECO:0000313" key="5">
    <source>
        <dbReference type="RefSeq" id="XP_030057848.1"/>
    </source>
</evidence>
<dbReference type="Pfam" id="PF19314">
    <property type="entry name" value="DUF5917"/>
    <property type="match status" value="1"/>
</dbReference>
<dbReference type="RefSeq" id="XP_030057848.1">
    <property type="nucleotide sequence ID" value="XM_030201988.1"/>
</dbReference>
<feature type="domain" description="FHF complex subunit HOOK-interacting protein C-terminal" evidence="3">
    <location>
        <begin position="610"/>
        <end position="702"/>
    </location>
</feature>
<dbReference type="PANTHER" id="PTHR21705:SF9">
    <property type="entry name" value="FHF COMPLEX SUBUNIT HOOK-INTERACTING PROTEIN 2B"/>
    <property type="match status" value="1"/>
</dbReference>
<evidence type="ECO:0000256" key="1">
    <source>
        <dbReference type="ARBA" id="ARBA00024336"/>
    </source>
</evidence>
<dbReference type="PANTHER" id="PTHR21705">
    <property type="entry name" value="RAI16 PROTEIN-RELATED"/>
    <property type="match status" value="1"/>
</dbReference>
<dbReference type="InterPro" id="IPR045668">
    <property type="entry name" value="FHIP_KELAA_motif"/>
</dbReference>
<accession>A0A6P7XZ37</accession>
<dbReference type="AlphaFoldDB" id="A0A6P7XZ37"/>
<dbReference type="InterPro" id="IPR019384">
    <property type="entry name" value="FHIP"/>
</dbReference>
<reference evidence="5" key="1">
    <citation type="submission" date="2025-08" db="UniProtKB">
        <authorList>
            <consortium name="RefSeq"/>
        </authorList>
    </citation>
    <scope>IDENTIFICATION</scope>
</reference>
<feature type="compositionally biased region" description="Polar residues" evidence="2">
    <location>
        <begin position="197"/>
        <end position="229"/>
    </location>
</feature>
<dbReference type="InParanoid" id="A0A6P7XZ37"/>
<evidence type="ECO:0000256" key="2">
    <source>
        <dbReference type="SAM" id="MobiDB-lite"/>
    </source>
</evidence>
<feature type="region of interest" description="Disordered" evidence="2">
    <location>
        <begin position="190"/>
        <end position="246"/>
    </location>
</feature>
<evidence type="ECO:0000313" key="4">
    <source>
        <dbReference type="Proteomes" id="UP000515156"/>
    </source>
</evidence>
<dbReference type="FunCoup" id="A0A6P7XZ37">
    <property type="interactions" value="121"/>
</dbReference>